<proteinExistence type="predicted"/>
<evidence type="ECO:0000313" key="1">
    <source>
        <dbReference type="EMBL" id="NYG34236.1"/>
    </source>
</evidence>
<gene>
    <name evidence="1" type="ORF">BDD16_003222</name>
</gene>
<reference evidence="1 2" key="1">
    <citation type="submission" date="2020-07" db="EMBL/GenBank/DDBJ databases">
        <title>Genomic Encyclopedia of Archaeal and Bacterial Type Strains, Phase II (KMG-II): from individual species to whole genera.</title>
        <authorList>
            <person name="Goeker M."/>
        </authorList>
    </citation>
    <scope>NUCLEOTIDE SEQUENCE [LARGE SCALE GENOMIC DNA]</scope>
    <source>
        <strain evidence="1 2">DSM 21226</strain>
    </source>
</reference>
<organism evidence="1 2">
    <name type="scientific">Sphaerotilus montanus</name>
    <dbReference type="NCBI Taxonomy" id="522889"/>
    <lineage>
        <taxon>Bacteria</taxon>
        <taxon>Pseudomonadati</taxon>
        <taxon>Pseudomonadota</taxon>
        <taxon>Betaproteobacteria</taxon>
        <taxon>Burkholderiales</taxon>
        <taxon>Sphaerotilaceae</taxon>
        <taxon>Sphaerotilus</taxon>
    </lineage>
</organism>
<evidence type="ECO:0000313" key="2">
    <source>
        <dbReference type="Proteomes" id="UP000518288"/>
    </source>
</evidence>
<dbReference type="AlphaFoldDB" id="A0A7Y9QZ73"/>
<accession>A0A7Y9QZ73</accession>
<sequence>MADRLEVLEATFRRIATTRMRGVPVLHAGLSVQAVGFVREPVAVGSKSASVALPMLMGVLVTPWFMNVLRLPVTPVADAAAAGLLPVGATAVRRYGAHPLDFLGAHEPSIGAFEQASLFSPMFGFADQPAAVATAREVLRLLRQPTTAEACA</sequence>
<dbReference type="EMBL" id="JACCFH010000001">
    <property type="protein sequence ID" value="NYG34236.1"/>
    <property type="molecule type" value="Genomic_DNA"/>
</dbReference>
<dbReference type="NCBIfam" id="TIGR03993">
    <property type="entry name" value="hydrog_HybE"/>
    <property type="match status" value="1"/>
</dbReference>
<dbReference type="InterPro" id="IPR038530">
    <property type="entry name" value="NiFe-hyd_HybE_sf"/>
</dbReference>
<dbReference type="Gene3D" id="3.30.1460.40">
    <property type="entry name" value="[NiFe]-hydrogenase assembly chaperone, HybE"/>
    <property type="match status" value="1"/>
</dbReference>
<dbReference type="InterPro" id="IPR023994">
    <property type="entry name" value="NiFe-hyd_HybE"/>
</dbReference>
<dbReference type="Proteomes" id="UP000518288">
    <property type="component" value="Unassembled WGS sequence"/>
</dbReference>
<dbReference type="RefSeq" id="WP_179634913.1">
    <property type="nucleotide sequence ID" value="NZ_JACCFH010000001.1"/>
</dbReference>
<comment type="caution">
    <text evidence="1">The sequence shown here is derived from an EMBL/GenBank/DDBJ whole genome shotgun (WGS) entry which is preliminary data.</text>
</comment>
<dbReference type="Pfam" id="PF11939">
    <property type="entry name" value="NiFe-hyd_HybE"/>
    <property type="match status" value="1"/>
</dbReference>
<protein>
    <submittedName>
        <fullName evidence="1">[NiFe] hydrogenase assembly HybE family chaperone</fullName>
    </submittedName>
</protein>
<keyword evidence="2" id="KW-1185">Reference proteome</keyword>
<name>A0A7Y9QZ73_9BURK</name>